<dbReference type="HOGENOM" id="CLU_1766139_0_0_6"/>
<dbReference type="Proteomes" id="UP000032749">
    <property type="component" value="Chromosome"/>
</dbReference>
<dbReference type="AlphaFoldDB" id="R4YKM1"/>
<dbReference type="EMBL" id="FO203512">
    <property type="protein sequence ID" value="CCK75131.1"/>
    <property type="molecule type" value="Genomic_DNA"/>
</dbReference>
<reference evidence="1 2" key="1">
    <citation type="journal article" date="2013" name="Nat. Commun.">
        <title>Genome sequence and functional genomic analysis of the oil-degrading bacterium Oleispira antarctica.</title>
        <authorList>
            <person name="Kube M."/>
            <person name="Chernikova T.N."/>
            <person name="Al-Ramahi Y."/>
            <person name="Beloqui A."/>
            <person name="Lopez-Cortez N."/>
            <person name="Guazzaroni M.E."/>
            <person name="Heipieper H.J."/>
            <person name="Klages S."/>
            <person name="Kotsyurbenko O.R."/>
            <person name="Langer I."/>
            <person name="Nechitaylo T.Y."/>
            <person name="Lunsdorf H."/>
            <person name="Fernandez M."/>
            <person name="Juarez S."/>
            <person name="Ciordia S."/>
            <person name="Singer A."/>
            <person name="Kagan O."/>
            <person name="Egorova O."/>
            <person name="Petit P.A."/>
            <person name="Stogios P."/>
            <person name="Kim Y."/>
            <person name="Tchigvintsev A."/>
            <person name="Flick R."/>
            <person name="Denaro R."/>
            <person name="Genovese M."/>
            <person name="Albar J.P."/>
            <person name="Reva O.N."/>
            <person name="Martinez-Gomariz M."/>
            <person name="Tran H."/>
            <person name="Ferrer M."/>
            <person name="Savchenko A."/>
            <person name="Yakunin A.F."/>
            <person name="Yakimov M.M."/>
            <person name="Golyshina O.V."/>
            <person name="Reinhardt R."/>
            <person name="Golyshin P.N."/>
        </authorList>
    </citation>
    <scope>NUCLEOTIDE SEQUENCE [LARGE SCALE GENOMIC DNA]</scope>
</reference>
<dbReference type="KEGG" id="oai:OLEAN_C09550"/>
<keyword evidence="2" id="KW-1185">Reference proteome</keyword>
<organism evidence="1 2">
    <name type="scientific">Oleispira antarctica RB-8</name>
    <dbReference type="NCBI Taxonomy" id="698738"/>
    <lineage>
        <taxon>Bacteria</taxon>
        <taxon>Pseudomonadati</taxon>
        <taxon>Pseudomonadota</taxon>
        <taxon>Gammaproteobacteria</taxon>
        <taxon>Oceanospirillales</taxon>
        <taxon>Oceanospirillaceae</taxon>
        <taxon>Oleispira</taxon>
    </lineage>
</organism>
<sequence length="147" mass="16637">MKNNKVLLLILTITFSPFLIAAILTTDYFSQQIDQKQYGEFLTTEFYLPRSDSSLLDSSTQWQLVISPSHKNYDILSNKLNKIKTALGKRSELVNILSTPSIDSKLLASENTVYIATPNGQLLLAYRNEQVGKPLFKDLSHLLRSNN</sequence>
<protein>
    <submittedName>
        <fullName evidence="1">Uncharacterized protein</fullName>
    </submittedName>
</protein>
<evidence type="ECO:0000313" key="2">
    <source>
        <dbReference type="Proteomes" id="UP000032749"/>
    </source>
</evidence>
<accession>R4YKM1</accession>
<evidence type="ECO:0000313" key="1">
    <source>
        <dbReference type="EMBL" id="CCK75131.1"/>
    </source>
</evidence>
<name>R4YKM1_OLEAN</name>
<gene>
    <name evidence="1" type="ORF">OLEAN_C09550</name>
</gene>
<proteinExistence type="predicted"/>
<dbReference type="STRING" id="698738.OLEAN_C09550"/>